<dbReference type="RefSeq" id="WP_217490688.1">
    <property type="nucleotide sequence ID" value="NZ_CZPZ01000012.1"/>
</dbReference>
<keyword evidence="1" id="KW-0472">Membrane</keyword>
<sequence length="220" mass="23994">MMTGLLMMVALSAGAGVMYRVTMSLRTVRFKPGVYFHRVVGALAVLAILLPCLASAHGNVAMEEDSCVQRVGGSLVHFNAYQPQHEANAQYCTEIPGEGDTFLVVDLVDPGLRNLPVGIRVVRGLGETAEDQTVAYWPPVTHPDGVVRGEATLAKGLYQVIIIPEGFSPSSYLLRVQQIDYATIMRKAIGPMAMLLLLALIGYEVSKSTRWRNWRVFGSS</sequence>
<evidence type="ECO:0000313" key="3">
    <source>
        <dbReference type="Proteomes" id="UP000198736"/>
    </source>
</evidence>
<proteinExistence type="predicted"/>
<dbReference type="EMBL" id="CZPZ01000012">
    <property type="protein sequence ID" value="CUS35556.1"/>
    <property type="molecule type" value="Genomic_DNA"/>
</dbReference>
<keyword evidence="3" id="KW-1185">Reference proteome</keyword>
<reference evidence="3" key="1">
    <citation type="submission" date="2015-10" db="EMBL/GenBank/DDBJ databases">
        <authorList>
            <person name="Luecker S."/>
            <person name="Luecker S."/>
        </authorList>
    </citation>
    <scope>NUCLEOTIDE SEQUENCE [LARGE SCALE GENOMIC DNA]</scope>
</reference>
<keyword evidence="1" id="KW-0812">Transmembrane</keyword>
<organism evidence="2 3">
    <name type="scientific">Candidatus Nitrospira nitrificans</name>
    <dbReference type="NCBI Taxonomy" id="1742973"/>
    <lineage>
        <taxon>Bacteria</taxon>
        <taxon>Pseudomonadati</taxon>
        <taxon>Nitrospirota</taxon>
        <taxon>Nitrospiria</taxon>
        <taxon>Nitrospirales</taxon>
        <taxon>Nitrospiraceae</taxon>
        <taxon>Nitrospira</taxon>
    </lineage>
</organism>
<accession>A0A0S4LHT1</accession>
<evidence type="ECO:0000313" key="2">
    <source>
        <dbReference type="EMBL" id="CUS35556.1"/>
    </source>
</evidence>
<feature type="transmembrane region" description="Helical" evidence="1">
    <location>
        <begin position="188"/>
        <end position="205"/>
    </location>
</feature>
<dbReference type="Proteomes" id="UP000198736">
    <property type="component" value="Unassembled WGS sequence"/>
</dbReference>
<name>A0A0S4LHT1_9BACT</name>
<protein>
    <submittedName>
        <fullName evidence="2">Uncharacterized protein</fullName>
    </submittedName>
</protein>
<gene>
    <name evidence="2" type="ORF">COMA2_20327</name>
</gene>
<keyword evidence="1" id="KW-1133">Transmembrane helix</keyword>
<evidence type="ECO:0000256" key="1">
    <source>
        <dbReference type="SAM" id="Phobius"/>
    </source>
</evidence>
<dbReference type="STRING" id="1742973.COMA2_20327"/>
<dbReference type="AlphaFoldDB" id="A0A0S4LHT1"/>